<protein>
    <submittedName>
        <fullName evidence="2">Uncharacterized protein</fullName>
    </submittedName>
</protein>
<dbReference type="EMBL" id="FUEG01000002">
    <property type="protein sequence ID" value="SJL00875.1"/>
    <property type="molecule type" value="Genomic_DNA"/>
</dbReference>
<reference evidence="3" key="1">
    <citation type="journal article" date="2017" name="Nat. Ecol. Evol.">
        <title>Genome expansion and lineage-specific genetic innovations in the forest pathogenic fungi Armillaria.</title>
        <authorList>
            <person name="Sipos G."/>
            <person name="Prasanna A.N."/>
            <person name="Walter M.C."/>
            <person name="O'Connor E."/>
            <person name="Balint B."/>
            <person name="Krizsan K."/>
            <person name="Kiss B."/>
            <person name="Hess J."/>
            <person name="Varga T."/>
            <person name="Slot J."/>
            <person name="Riley R."/>
            <person name="Boka B."/>
            <person name="Rigling D."/>
            <person name="Barry K."/>
            <person name="Lee J."/>
            <person name="Mihaltcheva S."/>
            <person name="LaButti K."/>
            <person name="Lipzen A."/>
            <person name="Waldron R."/>
            <person name="Moloney N.M."/>
            <person name="Sperisen C."/>
            <person name="Kredics L."/>
            <person name="Vagvoelgyi C."/>
            <person name="Patrignani A."/>
            <person name="Fitzpatrick D."/>
            <person name="Nagy I."/>
            <person name="Doyle S."/>
            <person name="Anderson J.B."/>
            <person name="Grigoriev I.V."/>
            <person name="Gueldener U."/>
            <person name="Muensterkoetter M."/>
            <person name="Nagy L.G."/>
        </authorList>
    </citation>
    <scope>NUCLEOTIDE SEQUENCE [LARGE SCALE GENOMIC DNA]</scope>
    <source>
        <strain evidence="3">C18/9</strain>
    </source>
</reference>
<name>A0A284QWN7_ARMOS</name>
<sequence length="361" mass="41252">MSVRHHDMRYQLAPPYHHYFTFSIDVAATLELYCDGGDTTMLQKLDGVQDRQYAGYTFFDEDTPEEMPKFQVIGIRPVQQGLTKPHPWKPRHSRPHMCAPISPTTVHPSSREPLDLSRGPLPWDNCYHPTCYDLLVRVPSEWRDYYYTPRADFSDSFCKALDEDERYVGLLRAGLDDDRILRILDGQEDAPDTDDASETDSQICKTFLAKILGTDKPQEDRIFVPVLRIDHVLSNVPEISDPSRLHGDVDLFQEIVQEYQLARYGSVLLYPPEGSEIDDASIPDNFSMTYSVTSTESFSSLPEAPGSDSPDSHELDSTLEQSPQVAVPIRKGKWKLKSLFRRVVANFVELVKWPRKLSNKL</sequence>
<dbReference type="Proteomes" id="UP000219338">
    <property type="component" value="Unassembled WGS sequence"/>
</dbReference>
<evidence type="ECO:0000313" key="3">
    <source>
        <dbReference type="Proteomes" id="UP000219338"/>
    </source>
</evidence>
<dbReference type="AlphaFoldDB" id="A0A284QWN7"/>
<gene>
    <name evidence="2" type="ORF">ARMOST_04189</name>
</gene>
<evidence type="ECO:0000256" key="1">
    <source>
        <dbReference type="SAM" id="MobiDB-lite"/>
    </source>
</evidence>
<evidence type="ECO:0000313" key="2">
    <source>
        <dbReference type="EMBL" id="SJL00875.1"/>
    </source>
</evidence>
<keyword evidence="3" id="KW-1185">Reference proteome</keyword>
<organism evidence="2 3">
    <name type="scientific">Armillaria ostoyae</name>
    <name type="common">Armillaria root rot fungus</name>
    <dbReference type="NCBI Taxonomy" id="47428"/>
    <lineage>
        <taxon>Eukaryota</taxon>
        <taxon>Fungi</taxon>
        <taxon>Dikarya</taxon>
        <taxon>Basidiomycota</taxon>
        <taxon>Agaricomycotina</taxon>
        <taxon>Agaricomycetes</taxon>
        <taxon>Agaricomycetidae</taxon>
        <taxon>Agaricales</taxon>
        <taxon>Marasmiineae</taxon>
        <taxon>Physalacriaceae</taxon>
        <taxon>Armillaria</taxon>
    </lineage>
</organism>
<dbReference type="STRING" id="47428.A0A284QWN7"/>
<dbReference type="OMA" id="PYHHYFT"/>
<feature type="region of interest" description="Disordered" evidence="1">
    <location>
        <begin position="297"/>
        <end position="323"/>
    </location>
</feature>
<dbReference type="OrthoDB" id="3053346at2759"/>
<accession>A0A284QWN7</accession>
<proteinExistence type="predicted"/>